<evidence type="ECO:0000313" key="3">
    <source>
        <dbReference type="EMBL" id="GAI10968.1"/>
    </source>
</evidence>
<organism evidence="3">
    <name type="scientific">marine sediment metagenome</name>
    <dbReference type="NCBI Taxonomy" id="412755"/>
    <lineage>
        <taxon>unclassified sequences</taxon>
        <taxon>metagenomes</taxon>
        <taxon>ecological metagenomes</taxon>
    </lineage>
</organism>
<feature type="non-terminal residue" evidence="3">
    <location>
        <position position="74"/>
    </location>
</feature>
<dbReference type="SUPFAM" id="SSF46689">
    <property type="entry name" value="Homeodomain-like"/>
    <property type="match status" value="1"/>
</dbReference>
<feature type="domain" description="Resolvase HTH" evidence="2">
    <location>
        <begin position="8"/>
        <end position="40"/>
    </location>
</feature>
<sequence length="74" mass="8462">MAMNGQVQSERTLRARQLRAKGYSIRNIAKDLNISKSTVYGWVRDIEKANGSHEPTERIARTNGTDRTNERTNE</sequence>
<feature type="region of interest" description="Disordered" evidence="1">
    <location>
        <begin position="49"/>
        <end position="74"/>
    </location>
</feature>
<name>X1KWC2_9ZZZZ</name>
<dbReference type="GO" id="GO:0000150">
    <property type="term" value="F:DNA strand exchange activity"/>
    <property type="evidence" value="ECO:0007669"/>
    <property type="project" value="InterPro"/>
</dbReference>
<protein>
    <recommendedName>
        <fullName evidence="2">Resolvase HTH domain-containing protein</fullName>
    </recommendedName>
</protein>
<evidence type="ECO:0000259" key="2">
    <source>
        <dbReference type="Pfam" id="PF02796"/>
    </source>
</evidence>
<dbReference type="GO" id="GO:0003677">
    <property type="term" value="F:DNA binding"/>
    <property type="evidence" value="ECO:0007669"/>
    <property type="project" value="InterPro"/>
</dbReference>
<dbReference type="InterPro" id="IPR009057">
    <property type="entry name" value="Homeodomain-like_sf"/>
</dbReference>
<comment type="caution">
    <text evidence="3">The sequence shown here is derived from an EMBL/GenBank/DDBJ whole genome shotgun (WGS) entry which is preliminary data.</text>
</comment>
<gene>
    <name evidence="3" type="ORF">S06H3_08736</name>
</gene>
<proteinExistence type="predicted"/>
<evidence type="ECO:0000256" key="1">
    <source>
        <dbReference type="SAM" id="MobiDB-lite"/>
    </source>
</evidence>
<dbReference type="AlphaFoldDB" id="X1KWC2"/>
<dbReference type="Gene3D" id="1.10.10.60">
    <property type="entry name" value="Homeodomain-like"/>
    <property type="match status" value="1"/>
</dbReference>
<accession>X1KWC2</accession>
<dbReference type="InterPro" id="IPR006120">
    <property type="entry name" value="Resolvase_HTH_dom"/>
</dbReference>
<dbReference type="Pfam" id="PF02796">
    <property type="entry name" value="HTH_7"/>
    <property type="match status" value="1"/>
</dbReference>
<reference evidence="3" key="1">
    <citation type="journal article" date="2014" name="Front. Microbiol.">
        <title>High frequency of phylogenetically diverse reductive dehalogenase-homologous genes in deep subseafloor sedimentary metagenomes.</title>
        <authorList>
            <person name="Kawai M."/>
            <person name="Futagami T."/>
            <person name="Toyoda A."/>
            <person name="Takaki Y."/>
            <person name="Nishi S."/>
            <person name="Hori S."/>
            <person name="Arai W."/>
            <person name="Tsubouchi T."/>
            <person name="Morono Y."/>
            <person name="Uchiyama I."/>
            <person name="Ito T."/>
            <person name="Fujiyama A."/>
            <person name="Inagaki F."/>
            <person name="Takami H."/>
        </authorList>
    </citation>
    <scope>NUCLEOTIDE SEQUENCE</scope>
    <source>
        <strain evidence="3">Expedition CK06-06</strain>
    </source>
</reference>
<feature type="compositionally biased region" description="Basic and acidic residues" evidence="1">
    <location>
        <begin position="49"/>
        <end position="60"/>
    </location>
</feature>
<dbReference type="EMBL" id="BARV01003733">
    <property type="protein sequence ID" value="GAI10968.1"/>
    <property type="molecule type" value="Genomic_DNA"/>
</dbReference>